<evidence type="ECO:0000256" key="1">
    <source>
        <dbReference type="ARBA" id="ARBA00023157"/>
    </source>
</evidence>
<dbReference type="Gene3D" id="3.10.100.10">
    <property type="entry name" value="Mannose-Binding Protein A, subunit A"/>
    <property type="match status" value="2"/>
</dbReference>
<dbReference type="SUPFAM" id="SSF56436">
    <property type="entry name" value="C-type lectin-like"/>
    <property type="match status" value="2"/>
</dbReference>
<evidence type="ECO:0000256" key="2">
    <source>
        <dbReference type="PROSITE-ProRule" id="PRU00059"/>
    </source>
</evidence>
<dbReference type="SMART" id="SM00042">
    <property type="entry name" value="CUB"/>
    <property type="match status" value="2"/>
</dbReference>
<dbReference type="InterPro" id="IPR001304">
    <property type="entry name" value="C-type_lectin-like"/>
</dbReference>
<dbReference type="CDD" id="cd00037">
    <property type="entry name" value="CLECT"/>
    <property type="match status" value="2"/>
</dbReference>
<gene>
    <name evidence="6" type="ORF">NBR_LOCUS11143</name>
</gene>
<dbReference type="SUPFAM" id="SSF49854">
    <property type="entry name" value="Spermadhesin, CUB domain"/>
    <property type="match status" value="2"/>
</dbReference>
<evidence type="ECO:0000313" key="6">
    <source>
        <dbReference type="EMBL" id="VDL74732.1"/>
    </source>
</evidence>
<evidence type="ECO:0000256" key="3">
    <source>
        <dbReference type="SAM" id="SignalP"/>
    </source>
</evidence>
<accession>A0A0N4Y595</accession>
<feature type="domain" description="C-type lectin" evidence="5">
    <location>
        <begin position="29"/>
        <end position="139"/>
    </location>
</feature>
<dbReference type="Pfam" id="PF00431">
    <property type="entry name" value="CUB"/>
    <property type="match status" value="2"/>
</dbReference>
<evidence type="ECO:0000259" key="4">
    <source>
        <dbReference type="PROSITE" id="PS01180"/>
    </source>
</evidence>
<dbReference type="PROSITE" id="PS01180">
    <property type="entry name" value="CUB"/>
    <property type="match status" value="2"/>
</dbReference>
<dbReference type="Pfam" id="PF00059">
    <property type="entry name" value="Lectin_C"/>
    <property type="match status" value="2"/>
</dbReference>
<dbReference type="CDD" id="cd00041">
    <property type="entry name" value="CUB"/>
    <property type="match status" value="2"/>
</dbReference>
<evidence type="ECO:0000313" key="7">
    <source>
        <dbReference type="Proteomes" id="UP000271162"/>
    </source>
</evidence>
<feature type="domain" description="CUB" evidence="4">
    <location>
        <begin position="300"/>
        <end position="392"/>
    </location>
</feature>
<dbReference type="WBParaSite" id="NBR_0001114201-mRNA-1">
    <property type="protein sequence ID" value="NBR_0001114201-mRNA-1"/>
    <property type="gene ID" value="NBR_0001114201"/>
</dbReference>
<dbReference type="PANTHER" id="PTHR22991">
    <property type="entry name" value="PROTEIN CBG13490"/>
    <property type="match status" value="1"/>
</dbReference>
<dbReference type="InterPro" id="IPR018378">
    <property type="entry name" value="C-type_lectin_CS"/>
</dbReference>
<dbReference type="PROSITE" id="PS50041">
    <property type="entry name" value="C_TYPE_LECTIN_2"/>
    <property type="match status" value="2"/>
</dbReference>
<dbReference type="EMBL" id="UYSL01020465">
    <property type="protein sequence ID" value="VDL74732.1"/>
    <property type="molecule type" value="Genomic_DNA"/>
</dbReference>
<dbReference type="PANTHER" id="PTHR22991:SF41">
    <property type="entry name" value="CUB DOMAIN-CONTAINING PROTEIN-RELATED"/>
    <property type="match status" value="1"/>
</dbReference>
<dbReference type="InterPro" id="IPR016186">
    <property type="entry name" value="C-type_lectin-like/link_sf"/>
</dbReference>
<dbReference type="AlphaFoldDB" id="A0A0N4Y595"/>
<comment type="caution">
    <text evidence="2">Lacks conserved residue(s) required for the propagation of feature annotation.</text>
</comment>
<dbReference type="STRING" id="27835.A0A0N4Y595"/>
<dbReference type="InterPro" id="IPR050976">
    <property type="entry name" value="Snaclec"/>
</dbReference>
<sequence length="516" mass="55813">MLPPWAALVLILKITAAAVQCPDGFSEGTNDICYKVFSNQTSYFGATSICEDYGGQLASIHNAFTNNLIASLVEEQGILAWLGLKCSDTLASNCFWDDGQGSAIVYNAFAPGNPSVIGDCVMMMSGKMAGQWSSGDCDKMLIGFACQVTKEQLSCGDFSEYNEECYKAFNQQLSAASAESVCNNNCGHLVSIHGANENAQVAQMFAAGTSYVGIGLAVNANNVIYWRDGSRYDYNNFGMLNPAFGSCVALSLTNELVSTNQWISVGCDQALPFVCKRDLGKCDVPATTITPSTTPNPTECVSPQFFDQSGTIYSPGYPSSYDGVSPCVYVMTVTPTDDVVDIHFLDLQLGLGSRLELYDGFVSSEPFGVITGSISSTIHYTSTTNVMKMVYRAGNQSPDRWVAQFSAKVPTTLQITSPGYPQDYPPLVDCRYEISTTLPHRIKLTFGQIDTEQCCDVITVYDYDGSAYYPVLDRFAGQIAAGVKVFNSTLNQIFVEFHSDSSNQRSGFSAVAVNLV</sequence>
<keyword evidence="3" id="KW-0732">Signal</keyword>
<dbReference type="SMART" id="SM00034">
    <property type="entry name" value="CLECT"/>
    <property type="match status" value="2"/>
</dbReference>
<feature type="domain" description="C-type lectin" evidence="5">
    <location>
        <begin position="161"/>
        <end position="276"/>
    </location>
</feature>
<reference evidence="8" key="1">
    <citation type="submission" date="2017-02" db="UniProtKB">
        <authorList>
            <consortium name="WormBaseParasite"/>
        </authorList>
    </citation>
    <scope>IDENTIFICATION</scope>
</reference>
<dbReference type="OMA" id="IDTEQCC"/>
<dbReference type="Gene3D" id="2.60.120.290">
    <property type="entry name" value="Spermadhesin, CUB domain"/>
    <property type="match status" value="2"/>
</dbReference>
<keyword evidence="7" id="KW-1185">Reference proteome</keyword>
<dbReference type="InterPro" id="IPR035914">
    <property type="entry name" value="Sperma_CUB_dom_sf"/>
</dbReference>
<feature type="chain" id="PRO_5043125300" evidence="3">
    <location>
        <begin position="19"/>
        <end position="516"/>
    </location>
</feature>
<feature type="domain" description="CUB" evidence="4">
    <location>
        <begin position="393"/>
        <end position="515"/>
    </location>
</feature>
<feature type="disulfide bond" evidence="2">
    <location>
        <begin position="300"/>
        <end position="327"/>
    </location>
</feature>
<dbReference type="InterPro" id="IPR000859">
    <property type="entry name" value="CUB_dom"/>
</dbReference>
<evidence type="ECO:0000259" key="5">
    <source>
        <dbReference type="PROSITE" id="PS50041"/>
    </source>
</evidence>
<dbReference type="InterPro" id="IPR016187">
    <property type="entry name" value="CTDL_fold"/>
</dbReference>
<reference evidence="6 7" key="2">
    <citation type="submission" date="2018-11" db="EMBL/GenBank/DDBJ databases">
        <authorList>
            <consortium name="Pathogen Informatics"/>
        </authorList>
    </citation>
    <scope>NUCLEOTIDE SEQUENCE [LARGE SCALE GENOMIC DNA]</scope>
</reference>
<organism evidence="8">
    <name type="scientific">Nippostrongylus brasiliensis</name>
    <name type="common">Rat hookworm</name>
    <dbReference type="NCBI Taxonomy" id="27835"/>
    <lineage>
        <taxon>Eukaryota</taxon>
        <taxon>Metazoa</taxon>
        <taxon>Ecdysozoa</taxon>
        <taxon>Nematoda</taxon>
        <taxon>Chromadorea</taxon>
        <taxon>Rhabditida</taxon>
        <taxon>Rhabditina</taxon>
        <taxon>Rhabditomorpha</taxon>
        <taxon>Strongyloidea</taxon>
        <taxon>Heligmosomidae</taxon>
        <taxon>Nippostrongylus</taxon>
    </lineage>
</organism>
<dbReference type="PROSITE" id="PS00615">
    <property type="entry name" value="C_TYPE_LECTIN_1"/>
    <property type="match status" value="1"/>
</dbReference>
<name>A0A0N4Y595_NIPBR</name>
<dbReference type="Proteomes" id="UP000271162">
    <property type="component" value="Unassembled WGS sequence"/>
</dbReference>
<keyword evidence="1 2" id="KW-1015">Disulfide bond</keyword>
<proteinExistence type="predicted"/>
<feature type="signal peptide" evidence="3">
    <location>
        <begin position="1"/>
        <end position="18"/>
    </location>
</feature>
<protein>
    <submittedName>
        <fullName evidence="8">CUB domain-containing protein</fullName>
    </submittedName>
</protein>
<evidence type="ECO:0000313" key="8">
    <source>
        <dbReference type="WBParaSite" id="NBR_0001114201-mRNA-1"/>
    </source>
</evidence>